<keyword evidence="1" id="KW-1133">Transmembrane helix</keyword>
<accession>A0A934T240</accession>
<feature type="transmembrane region" description="Helical" evidence="1">
    <location>
        <begin position="35"/>
        <end position="52"/>
    </location>
</feature>
<organism evidence="2 3">
    <name type="scientific">Noviherbaspirillum pedocola</name>
    <dbReference type="NCBI Taxonomy" id="2801341"/>
    <lineage>
        <taxon>Bacteria</taxon>
        <taxon>Pseudomonadati</taxon>
        <taxon>Pseudomonadota</taxon>
        <taxon>Betaproteobacteria</taxon>
        <taxon>Burkholderiales</taxon>
        <taxon>Oxalobacteraceae</taxon>
        <taxon>Noviherbaspirillum</taxon>
    </lineage>
</organism>
<keyword evidence="1" id="KW-0472">Membrane</keyword>
<gene>
    <name evidence="2" type="ORF">JJB74_24795</name>
</gene>
<dbReference type="EMBL" id="JAEPBG010000015">
    <property type="protein sequence ID" value="MBK4737852.1"/>
    <property type="molecule type" value="Genomic_DNA"/>
</dbReference>
<keyword evidence="3" id="KW-1185">Reference proteome</keyword>
<evidence type="ECO:0000313" key="2">
    <source>
        <dbReference type="EMBL" id="MBK4737852.1"/>
    </source>
</evidence>
<dbReference type="Proteomes" id="UP000622890">
    <property type="component" value="Unassembled WGS sequence"/>
</dbReference>
<sequence length="86" mass="10130">MNFSRWLHQMLALLIAWTILLGVTGLLDEFYGTVSQYLVMVWLCLGIGVMLLKKIDFPVPQADRIDVPGAFRMLWWAAFWPRYLRR</sequence>
<dbReference type="AlphaFoldDB" id="A0A934T240"/>
<name>A0A934T240_9BURK</name>
<protein>
    <submittedName>
        <fullName evidence="2">Uncharacterized protein</fullName>
    </submittedName>
</protein>
<reference evidence="2" key="1">
    <citation type="submission" date="2021-01" db="EMBL/GenBank/DDBJ databases">
        <title>Genome sequence of strain Noviherbaspirillum sp. DKR-6.</title>
        <authorList>
            <person name="Chaudhary D.K."/>
        </authorList>
    </citation>
    <scope>NUCLEOTIDE SEQUENCE</scope>
    <source>
        <strain evidence="2">DKR-6</strain>
    </source>
</reference>
<dbReference type="RefSeq" id="WP_200596471.1">
    <property type="nucleotide sequence ID" value="NZ_JAEPBG010000015.1"/>
</dbReference>
<keyword evidence="1" id="KW-0812">Transmembrane</keyword>
<evidence type="ECO:0000256" key="1">
    <source>
        <dbReference type="SAM" id="Phobius"/>
    </source>
</evidence>
<comment type="caution">
    <text evidence="2">The sequence shown here is derived from an EMBL/GenBank/DDBJ whole genome shotgun (WGS) entry which is preliminary data.</text>
</comment>
<proteinExistence type="predicted"/>
<evidence type="ECO:0000313" key="3">
    <source>
        <dbReference type="Proteomes" id="UP000622890"/>
    </source>
</evidence>